<dbReference type="InterPro" id="IPR036890">
    <property type="entry name" value="HATPase_C_sf"/>
</dbReference>
<reference evidence="14 15" key="1">
    <citation type="submission" date="2021-05" db="EMBL/GenBank/DDBJ databases">
        <title>The draft genome of Geobacter pelophilus DSM 12255.</title>
        <authorList>
            <person name="Xu Z."/>
            <person name="Masuda Y."/>
            <person name="Itoh H."/>
            <person name="Senoo K."/>
        </authorList>
    </citation>
    <scope>NUCLEOTIDE SEQUENCE [LARGE SCALE GENOMIC DNA]</scope>
    <source>
        <strain evidence="14 15">DSM 12255</strain>
    </source>
</reference>
<keyword evidence="6 11" id="KW-0812">Transmembrane</keyword>
<evidence type="ECO:0000256" key="2">
    <source>
        <dbReference type="ARBA" id="ARBA00004141"/>
    </source>
</evidence>
<dbReference type="EC" id="2.7.13.3" evidence="3"/>
<gene>
    <name evidence="14" type="ORF">KI809_11070</name>
</gene>
<dbReference type="CDD" id="cd00075">
    <property type="entry name" value="HATPase"/>
    <property type="match status" value="1"/>
</dbReference>
<evidence type="ECO:0000256" key="10">
    <source>
        <dbReference type="ARBA" id="ARBA00023136"/>
    </source>
</evidence>
<keyword evidence="9" id="KW-0902">Two-component regulatory system</keyword>
<feature type="transmembrane region" description="Helical" evidence="11">
    <location>
        <begin position="146"/>
        <end position="169"/>
    </location>
</feature>
<dbReference type="GO" id="GO:0000155">
    <property type="term" value="F:phosphorelay sensor kinase activity"/>
    <property type="evidence" value="ECO:0007669"/>
    <property type="project" value="InterPro"/>
</dbReference>
<dbReference type="CDD" id="cd06225">
    <property type="entry name" value="HAMP"/>
    <property type="match status" value="1"/>
</dbReference>
<protein>
    <recommendedName>
        <fullName evidence="3">histidine kinase</fullName>
        <ecNumber evidence="3">2.7.13.3</ecNumber>
    </recommendedName>
</protein>
<sequence length="459" mass="51257">MLVFSGFVYLTIRADIYKQIDRELNKVAEALASPTMEPFRRSAPSVFDQVLEDFFGPKIAGMYVQLLEADGTVATTSKNLNNQRFMLSRSTYRKAAAGEIVHETGQVSGLPDMRIVTIPVFNDQKLVRVVQVGAPFGDELDTLNKLLVIFGISIPLGILMLSGGGWFLAGQALRPVDLLTRTAQRITAENLSQRLEVLNPNDEIGRLAETFNSTLARLEASFVRTRRFFVDISHELRTPLTIIRGETEVGLKWAKEPEDFKEILQSNLDEVKRMSDIVESLLDLSRAEEGGVHLELQEIELSEFLLGLIHDLEQQRRHNEQESRISLESYGTAWIMGDMRRLRQVFLNILNNALYFSAEDSPVRIELKVEASRARVSVIDRGVGIPAEDLEHVFERFYRVDKSRNRRDGGAGLGLSLVKSLTEAHGGKVYVESSVGLGSVFIVDLPAIPAPSAEAFIPS</sequence>
<feature type="domain" description="HAMP" evidence="13">
    <location>
        <begin position="170"/>
        <end position="223"/>
    </location>
</feature>
<dbReference type="Pfam" id="PF02518">
    <property type="entry name" value="HATPase_c"/>
    <property type="match status" value="1"/>
</dbReference>
<evidence type="ECO:0000256" key="8">
    <source>
        <dbReference type="ARBA" id="ARBA00022989"/>
    </source>
</evidence>
<dbReference type="SUPFAM" id="SSF158472">
    <property type="entry name" value="HAMP domain-like"/>
    <property type="match status" value="1"/>
</dbReference>
<evidence type="ECO:0000256" key="6">
    <source>
        <dbReference type="ARBA" id="ARBA00022692"/>
    </source>
</evidence>
<evidence type="ECO:0000313" key="14">
    <source>
        <dbReference type="EMBL" id="MBT0664842.1"/>
    </source>
</evidence>
<comment type="caution">
    <text evidence="14">The sequence shown here is derived from an EMBL/GenBank/DDBJ whole genome shotgun (WGS) entry which is preliminary data.</text>
</comment>
<dbReference type="InterPro" id="IPR036097">
    <property type="entry name" value="HisK_dim/P_sf"/>
</dbReference>
<dbReference type="SUPFAM" id="SSF55874">
    <property type="entry name" value="ATPase domain of HSP90 chaperone/DNA topoisomerase II/histidine kinase"/>
    <property type="match status" value="1"/>
</dbReference>
<dbReference type="FunFam" id="3.30.565.10:FF:000006">
    <property type="entry name" value="Sensor histidine kinase WalK"/>
    <property type="match status" value="1"/>
</dbReference>
<keyword evidence="5" id="KW-0808">Transferase</keyword>
<dbReference type="PROSITE" id="PS50885">
    <property type="entry name" value="HAMP"/>
    <property type="match status" value="1"/>
</dbReference>
<dbReference type="FunFam" id="1.10.287.130:FF:000001">
    <property type="entry name" value="Two-component sensor histidine kinase"/>
    <property type="match status" value="1"/>
</dbReference>
<evidence type="ECO:0000256" key="11">
    <source>
        <dbReference type="SAM" id="Phobius"/>
    </source>
</evidence>
<dbReference type="Proteomes" id="UP000811899">
    <property type="component" value="Unassembled WGS sequence"/>
</dbReference>
<dbReference type="Gene3D" id="3.30.565.10">
    <property type="entry name" value="Histidine kinase-like ATPase, C-terminal domain"/>
    <property type="match status" value="1"/>
</dbReference>
<dbReference type="SMART" id="SM00304">
    <property type="entry name" value="HAMP"/>
    <property type="match status" value="1"/>
</dbReference>
<keyword evidence="8 11" id="KW-1133">Transmembrane helix</keyword>
<dbReference type="AlphaFoldDB" id="A0AAW4L5L2"/>
<dbReference type="Pfam" id="PF00512">
    <property type="entry name" value="HisKA"/>
    <property type="match status" value="1"/>
</dbReference>
<dbReference type="GO" id="GO:0005886">
    <property type="term" value="C:plasma membrane"/>
    <property type="evidence" value="ECO:0007669"/>
    <property type="project" value="TreeGrafter"/>
</dbReference>
<evidence type="ECO:0000256" key="4">
    <source>
        <dbReference type="ARBA" id="ARBA00022553"/>
    </source>
</evidence>
<dbReference type="InterPro" id="IPR050428">
    <property type="entry name" value="TCS_sensor_his_kinase"/>
</dbReference>
<dbReference type="InterPro" id="IPR003594">
    <property type="entry name" value="HATPase_dom"/>
</dbReference>
<keyword evidence="15" id="KW-1185">Reference proteome</keyword>
<dbReference type="CDD" id="cd00082">
    <property type="entry name" value="HisKA"/>
    <property type="match status" value="1"/>
</dbReference>
<dbReference type="InterPro" id="IPR003661">
    <property type="entry name" value="HisK_dim/P_dom"/>
</dbReference>
<evidence type="ECO:0000259" key="12">
    <source>
        <dbReference type="PROSITE" id="PS50109"/>
    </source>
</evidence>
<dbReference type="PROSITE" id="PS50109">
    <property type="entry name" value="HIS_KIN"/>
    <property type="match status" value="1"/>
</dbReference>
<dbReference type="PRINTS" id="PR00344">
    <property type="entry name" value="BCTRLSENSOR"/>
</dbReference>
<evidence type="ECO:0000259" key="13">
    <source>
        <dbReference type="PROSITE" id="PS50885"/>
    </source>
</evidence>
<keyword evidence="10 11" id="KW-0472">Membrane</keyword>
<dbReference type="PANTHER" id="PTHR45436">
    <property type="entry name" value="SENSOR HISTIDINE KINASE YKOH"/>
    <property type="match status" value="1"/>
</dbReference>
<keyword evidence="7" id="KW-0418">Kinase</keyword>
<accession>A0AAW4L5L2</accession>
<dbReference type="PANTHER" id="PTHR45436:SF15">
    <property type="entry name" value="SENSOR HISTIDINE KINASE CUSS"/>
    <property type="match status" value="1"/>
</dbReference>
<dbReference type="SUPFAM" id="SSF47384">
    <property type="entry name" value="Homodimeric domain of signal transducing histidine kinase"/>
    <property type="match status" value="1"/>
</dbReference>
<dbReference type="EMBL" id="JAHCVJ010000004">
    <property type="protein sequence ID" value="MBT0664842.1"/>
    <property type="molecule type" value="Genomic_DNA"/>
</dbReference>
<dbReference type="InterPro" id="IPR005467">
    <property type="entry name" value="His_kinase_dom"/>
</dbReference>
<dbReference type="InterPro" id="IPR004358">
    <property type="entry name" value="Sig_transdc_His_kin-like_C"/>
</dbReference>
<dbReference type="SMART" id="SM00388">
    <property type="entry name" value="HisKA"/>
    <property type="match status" value="1"/>
</dbReference>
<feature type="domain" description="Histidine kinase" evidence="12">
    <location>
        <begin position="231"/>
        <end position="449"/>
    </location>
</feature>
<dbReference type="SMART" id="SM00387">
    <property type="entry name" value="HATPase_c"/>
    <property type="match status" value="1"/>
</dbReference>
<dbReference type="Pfam" id="PF00672">
    <property type="entry name" value="HAMP"/>
    <property type="match status" value="1"/>
</dbReference>
<evidence type="ECO:0000256" key="3">
    <source>
        <dbReference type="ARBA" id="ARBA00012438"/>
    </source>
</evidence>
<comment type="catalytic activity">
    <reaction evidence="1">
        <text>ATP + protein L-histidine = ADP + protein N-phospho-L-histidine.</text>
        <dbReference type="EC" id="2.7.13.3"/>
    </reaction>
</comment>
<evidence type="ECO:0000256" key="9">
    <source>
        <dbReference type="ARBA" id="ARBA00023012"/>
    </source>
</evidence>
<keyword evidence="4" id="KW-0597">Phosphoprotein</keyword>
<dbReference type="Gene3D" id="6.10.340.10">
    <property type="match status" value="1"/>
</dbReference>
<dbReference type="Gene3D" id="1.10.287.130">
    <property type="match status" value="1"/>
</dbReference>
<evidence type="ECO:0000256" key="7">
    <source>
        <dbReference type="ARBA" id="ARBA00022777"/>
    </source>
</evidence>
<name>A0AAW4L5L2_9BACT</name>
<dbReference type="InterPro" id="IPR003660">
    <property type="entry name" value="HAMP_dom"/>
</dbReference>
<evidence type="ECO:0000256" key="1">
    <source>
        <dbReference type="ARBA" id="ARBA00000085"/>
    </source>
</evidence>
<evidence type="ECO:0000313" key="15">
    <source>
        <dbReference type="Proteomes" id="UP000811899"/>
    </source>
</evidence>
<evidence type="ECO:0000256" key="5">
    <source>
        <dbReference type="ARBA" id="ARBA00022679"/>
    </source>
</evidence>
<organism evidence="14 15">
    <name type="scientific">Geoanaerobacter pelophilus</name>
    <dbReference type="NCBI Taxonomy" id="60036"/>
    <lineage>
        <taxon>Bacteria</taxon>
        <taxon>Pseudomonadati</taxon>
        <taxon>Thermodesulfobacteriota</taxon>
        <taxon>Desulfuromonadia</taxon>
        <taxon>Geobacterales</taxon>
        <taxon>Geobacteraceae</taxon>
        <taxon>Geoanaerobacter</taxon>
    </lineage>
</organism>
<proteinExistence type="predicted"/>
<comment type="subcellular location">
    <subcellularLocation>
        <location evidence="2">Membrane</location>
        <topology evidence="2">Multi-pass membrane protein</topology>
    </subcellularLocation>
</comment>